<dbReference type="GO" id="GO:0000716">
    <property type="term" value="P:transcription-coupled nucleotide-excision repair, DNA damage recognition"/>
    <property type="evidence" value="ECO:0007669"/>
    <property type="project" value="UniProtKB-UniRule"/>
</dbReference>
<keyword evidence="5 13" id="KW-0378">Hydrolase</keyword>
<dbReference type="SUPFAM" id="SSF52540">
    <property type="entry name" value="P-loop containing nucleoside triphosphate hydrolases"/>
    <property type="match status" value="4"/>
</dbReference>
<comment type="similarity">
    <text evidence="10 13">In the N-terminal section; belongs to the UvrB family.</text>
</comment>
<evidence type="ECO:0000259" key="14">
    <source>
        <dbReference type="PROSITE" id="PS51192"/>
    </source>
</evidence>
<dbReference type="SUPFAM" id="SSF143517">
    <property type="entry name" value="TRCF domain-like"/>
    <property type="match status" value="1"/>
</dbReference>
<dbReference type="GO" id="GO:0003684">
    <property type="term" value="F:damaged DNA binding"/>
    <property type="evidence" value="ECO:0007669"/>
    <property type="project" value="InterPro"/>
</dbReference>
<dbReference type="SUPFAM" id="SSF141259">
    <property type="entry name" value="CarD-like"/>
    <property type="match status" value="1"/>
</dbReference>
<accession>A0A3N2BAE5</accession>
<keyword evidence="9 13" id="KW-0234">DNA repair</keyword>
<dbReference type="InterPro" id="IPR036101">
    <property type="entry name" value="CarD-like/TRCF_RID_sf"/>
</dbReference>
<evidence type="ECO:0000256" key="5">
    <source>
        <dbReference type="ARBA" id="ARBA00022801"/>
    </source>
</evidence>
<dbReference type="CDD" id="cd17991">
    <property type="entry name" value="DEXHc_TRCF"/>
    <property type="match status" value="1"/>
</dbReference>
<comment type="subcellular location">
    <subcellularLocation>
        <location evidence="1 13">Cytoplasm</location>
    </subcellularLocation>
</comment>
<evidence type="ECO:0000256" key="8">
    <source>
        <dbReference type="ARBA" id="ARBA00023125"/>
    </source>
</evidence>
<proteinExistence type="inferred from homology"/>
<keyword evidence="4 13" id="KW-0227">DNA damage</keyword>
<dbReference type="Pfam" id="PF00270">
    <property type="entry name" value="DEAD"/>
    <property type="match status" value="1"/>
</dbReference>
<dbReference type="InterPro" id="IPR001650">
    <property type="entry name" value="Helicase_C-like"/>
</dbReference>
<dbReference type="Gene3D" id="3.40.50.300">
    <property type="entry name" value="P-loop containing nucleotide triphosphate hydrolases"/>
    <property type="match status" value="2"/>
</dbReference>
<dbReference type="Gene3D" id="3.90.1150.50">
    <property type="entry name" value="Transcription-repair-coupling factor, D7 domain"/>
    <property type="match status" value="1"/>
</dbReference>
<evidence type="ECO:0000259" key="15">
    <source>
        <dbReference type="PROSITE" id="PS51194"/>
    </source>
</evidence>
<feature type="domain" description="Helicase C-terminal" evidence="15">
    <location>
        <begin position="839"/>
        <end position="989"/>
    </location>
</feature>
<evidence type="ECO:0000256" key="11">
    <source>
        <dbReference type="ARBA" id="ARBA00061399"/>
    </source>
</evidence>
<dbReference type="SMART" id="SM01058">
    <property type="entry name" value="CarD_TRCF"/>
    <property type="match status" value="1"/>
</dbReference>
<dbReference type="Pfam" id="PF02559">
    <property type="entry name" value="CarD_TRCF_RID"/>
    <property type="match status" value="1"/>
</dbReference>
<dbReference type="InterPro" id="IPR011545">
    <property type="entry name" value="DEAD/DEAH_box_helicase_dom"/>
</dbReference>
<evidence type="ECO:0000256" key="6">
    <source>
        <dbReference type="ARBA" id="ARBA00022806"/>
    </source>
</evidence>
<dbReference type="PROSITE" id="PS51194">
    <property type="entry name" value="HELICASE_CTER"/>
    <property type="match status" value="1"/>
</dbReference>
<dbReference type="InterPro" id="IPR041471">
    <property type="entry name" value="UvrB_inter"/>
</dbReference>
<evidence type="ECO:0000256" key="1">
    <source>
        <dbReference type="ARBA" id="ARBA00004496"/>
    </source>
</evidence>
<dbReference type="PANTHER" id="PTHR47964">
    <property type="entry name" value="ATP-DEPENDENT DNA HELICASE HOMOLOG RECG, CHLOROPLASTIC"/>
    <property type="match status" value="1"/>
</dbReference>
<feature type="domain" description="Helicase ATP-binding" evidence="14">
    <location>
        <begin position="653"/>
        <end position="814"/>
    </location>
</feature>
<dbReference type="Gene3D" id="3.30.2060.10">
    <property type="entry name" value="Penicillin-binding protein 1b domain"/>
    <property type="match status" value="1"/>
</dbReference>
<dbReference type="RefSeq" id="WP_123302832.1">
    <property type="nucleotide sequence ID" value="NZ_RKHK01000001.1"/>
</dbReference>
<dbReference type="InterPro" id="IPR014001">
    <property type="entry name" value="Helicase_ATP-bd"/>
</dbReference>
<evidence type="ECO:0000313" key="16">
    <source>
        <dbReference type="EMBL" id="ROR72236.1"/>
    </source>
</evidence>
<dbReference type="OrthoDB" id="9804325at2"/>
<dbReference type="GO" id="GO:0016787">
    <property type="term" value="F:hydrolase activity"/>
    <property type="evidence" value="ECO:0007669"/>
    <property type="project" value="UniProtKB-KW"/>
</dbReference>
<dbReference type="FunFam" id="3.40.50.300:FF:000300">
    <property type="entry name" value="Transcription-repair-coupling factor"/>
    <property type="match status" value="1"/>
</dbReference>
<dbReference type="PROSITE" id="PS51192">
    <property type="entry name" value="HELICASE_ATP_BIND_1"/>
    <property type="match status" value="1"/>
</dbReference>
<keyword evidence="7 13" id="KW-0067">ATP-binding</keyword>
<dbReference type="GO" id="GO:0005524">
    <property type="term" value="F:ATP binding"/>
    <property type="evidence" value="ECO:0007669"/>
    <property type="project" value="UniProtKB-UniRule"/>
</dbReference>
<keyword evidence="17" id="KW-1185">Reference proteome</keyword>
<protein>
    <recommendedName>
        <fullName evidence="12 13">Transcription-repair-coupling factor</fullName>
        <shortName evidence="13">TRCF</shortName>
        <ecNumber evidence="13">3.6.4.-</ecNumber>
    </recommendedName>
</protein>
<dbReference type="GO" id="GO:0003678">
    <property type="term" value="F:DNA helicase activity"/>
    <property type="evidence" value="ECO:0007669"/>
    <property type="project" value="TreeGrafter"/>
</dbReference>
<dbReference type="GO" id="GO:0006355">
    <property type="term" value="P:regulation of DNA-templated transcription"/>
    <property type="evidence" value="ECO:0007669"/>
    <property type="project" value="UniProtKB-UniRule"/>
</dbReference>
<dbReference type="Gene3D" id="2.40.10.170">
    <property type="match status" value="1"/>
</dbReference>
<dbReference type="InterPro" id="IPR004576">
    <property type="entry name" value="Mfd"/>
</dbReference>
<dbReference type="InterPro" id="IPR047112">
    <property type="entry name" value="RecG/Mfd"/>
</dbReference>
<dbReference type="InterPro" id="IPR005118">
    <property type="entry name" value="TRCF_C"/>
</dbReference>
<dbReference type="SMART" id="SM00982">
    <property type="entry name" value="TRCF"/>
    <property type="match status" value="1"/>
</dbReference>
<evidence type="ECO:0000256" key="4">
    <source>
        <dbReference type="ARBA" id="ARBA00022763"/>
    </source>
</evidence>
<dbReference type="GO" id="GO:0005737">
    <property type="term" value="C:cytoplasm"/>
    <property type="evidence" value="ECO:0007669"/>
    <property type="project" value="UniProtKB-SubCell"/>
</dbReference>
<evidence type="ECO:0000313" key="17">
    <source>
        <dbReference type="Proteomes" id="UP000280668"/>
    </source>
</evidence>
<evidence type="ECO:0000256" key="7">
    <source>
        <dbReference type="ARBA" id="ARBA00022840"/>
    </source>
</evidence>
<dbReference type="Pfam" id="PF17757">
    <property type="entry name" value="UvrB_inter"/>
    <property type="match status" value="1"/>
</dbReference>
<evidence type="ECO:0000256" key="10">
    <source>
        <dbReference type="ARBA" id="ARBA00061104"/>
    </source>
</evidence>
<keyword evidence="2 13" id="KW-0963">Cytoplasm</keyword>
<dbReference type="PANTHER" id="PTHR47964:SF1">
    <property type="entry name" value="ATP-DEPENDENT DNA HELICASE HOMOLOG RECG, CHLOROPLASTIC"/>
    <property type="match status" value="1"/>
</dbReference>
<keyword evidence="6" id="KW-0347">Helicase</keyword>
<dbReference type="AlphaFoldDB" id="A0A3N2BAE5"/>
<dbReference type="EMBL" id="RKHK01000001">
    <property type="protein sequence ID" value="ROR72236.1"/>
    <property type="molecule type" value="Genomic_DNA"/>
</dbReference>
<evidence type="ECO:0000256" key="3">
    <source>
        <dbReference type="ARBA" id="ARBA00022741"/>
    </source>
</evidence>
<dbReference type="Proteomes" id="UP000280668">
    <property type="component" value="Unassembled WGS sequence"/>
</dbReference>
<dbReference type="Gene3D" id="3.40.50.11180">
    <property type="match status" value="1"/>
</dbReference>
<organism evidence="16 17">
    <name type="scientific">Bogoriella caseilytica</name>
    <dbReference type="NCBI Taxonomy" id="56055"/>
    <lineage>
        <taxon>Bacteria</taxon>
        <taxon>Bacillati</taxon>
        <taxon>Actinomycetota</taxon>
        <taxon>Actinomycetes</taxon>
        <taxon>Micrococcales</taxon>
        <taxon>Bogoriellaceae</taxon>
        <taxon>Bogoriella</taxon>
    </lineage>
</organism>
<dbReference type="InterPro" id="IPR037235">
    <property type="entry name" value="TRCF-like_C_D7"/>
</dbReference>
<dbReference type="NCBIfam" id="TIGR00580">
    <property type="entry name" value="mfd"/>
    <property type="match status" value="1"/>
</dbReference>
<sequence>MKLTGLLPLLHREPAVTDALRLTGEPGSPLPAEVSLGAPSGVRPLVAAALAQRRPLVVVTATGRETDDAVTALRDVLPAEQQDSVASFPAWETLPHERLSPRSDTVARRLAVLRRLTHPGEAGSPGAPIRILVMPVRALLQPIVTGLGELEPVAARAGEQVPMELLVERLSAAAYTRVDMVTRRGEFAVRGGILDVFPPVEDHPLRLEFFGDEIEEIRSFAVADQRSLDTVEHLWAPPCRELLLSSAVRSRARLLADDLPAARDMLEKLAEGIAVEGMESLAPVLAEGMQPVLDLVPEHSLLILSDPERIRRRAADLASTTEEFLSAAWASAGEGGSVPLDLSAASFAALPEARALALARDMGWWSFTALAVDAELTEPEETALTVRARDVERYGGDVEKAVRDLAEHARAGWRIVLTTDGPGQARRMAEQLAEADVPARLLDAVDAEPEPGVVTVTTAVAGRSFVAEGLQLALVTAADITGRAGTSTRDMRRMPSKRRNVVDPLALKPGDHVVHEQHGVGRFVELVKRTVGSGSSATSREYLVIEYASSKRNQPGDRLFVPTDSLDQVTKYTGGESPTLSKMGGSDWAKTKASARKAVRQIAGELIRLYAARMSAKGHPFGPDTPWQRELEDAFPHQETPDQQITIDEVKADMEKAHPMDRLISGDVGYGKTEIAVRAAFKAVQDGKQVAVLVPTTLLVQQHLDTFSERYAGFPVNVRALSRFQSNAQAKAVREGVSDGSVDVVIGTHRLITGEVHFKDLGLVIVDEEQRFGVEHKETLKQMRTDVDVLAMSATPIPRTLEMAITGIREMSTLATPPEERHPVLTFVGQYEERQVAAAIRRELLREGQVFYVHNRVQSISKAAAHLQELVPEARVGVAHGRMGEHQLERVIQDFWNKEFDVLVCTTIVETGLDISNANTLIVERADQLGLSQAHQLRGRVGRGRERAYAYFLYPPEKPLTETAHDRLATIAAHTDLGSGIQVAMKDLEIRGAGNLLGGEQSGHIAGVGFDLYVRMVSEAVAEFRGETDAAAERPEVKVELPIDAHIPHDYIAHERLRLEAYAKISAAVTEADRAGLREELTDRYGPIPEPIDRLFAVANLRDRAREAGLAEITSQGKYVRFSPVELPDSAQLRLKRLYPQTVLKPAIRTILVPHPLTAKLGGKPLTDAALLDWAEGLIGAIFTSSVSAAAQAAAGQQASASSQTGTS</sequence>
<dbReference type="InterPro" id="IPR027417">
    <property type="entry name" value="P-loop_NTPase"/>
</dbReference>
<evidence type="ECO:0000256" key="13">
    <source>
        <dbReference type="HAMAP-Rule" id="MF_00969"/>
    </source>
</evidence>
<dbReference type="HAMAP" id="MF_00969">
    <property type="entry name" value="TRCF"/>
    <property type="match status" value="1"/>
</dbReference>
<evidence type="ECO:0000256" key="2">
    <source>
        <dbReference type="ARBA" id="ARBA00022490"/>
    </source>
</evidence>
<comment type="similarity">
    <text evidence="11 13">In the C-terminal section; belongs to the helicase family. RecG subfamily.</text>
</comment>
<keyword evidence="8 13" id="KW-0238">DNA-binding</keyword>
<reference evidence="16 17" key="1">
    <citation type="submission" date="2018-11" db="EMBL/GenBank/DDBJ databases">
        <title>Sequencing the genomes of 1000 actinobacteria strains.</title>
        <authorList>
            <person name="Klenk H.-P."/>
        </authorList>
    </citation>
    <scope>NUCLEOTIDE SEQUENCE [LARGE SCALE GENOMIC DNA]</scope>
    <source>
        <strain evidence="16 17">DSM 11294</strain>
    </source>
</reference>
<evidence type="ECO:0000256" key="12">
    <source>
        <dbReference type="ARBA" id="ARBA00070128"/>
    </source>
</evidence>
<dbReference type="Pfam" id="PF00271">
    <property type="entry name" value="Helicase_C"/>
    <property type="match status" value="1"/>
</dbReference>
<dbReference type="SMART" id="SM00490">
    <property type="entry name" value="HELICc"/>
    <property type="match status" value="1"/>
</dbReference>
<dbReference type="Pfam" id="PF03461">
    <property type="entry name" value="TRCF"/>
    <property type="match status" value="1"/>
</dbReference>
<keyword evidence="3 13" id="KW-0547">Nucleotide-binding</keyword>
<gene>
    <name evidence="13" type="primary">mfd</name>
    <name evidence="16" type="ORF">EDD31_0585</name>
</gene>
<dbReference type="SMART" id="SM00487">
    <property type="entry name" value="DEXDc"/>
    <property type="match status" value="1"/>
</dbReference>
<name>A0A3N2BAE5_9MICO</name>
<dbReference type="InterPro" id="IPR003711">
    <property type="entry name" value="CarD-like/TRCF_RID"/>
</dbReference>
<comment type="caution">
    <text evidence="16">The sequence shown here is derived from an EMBL/GenBank/DDBJ whole genome shotgun (WGS) entry which is preliminary data.</text>
</comment>
<dbReference type="EC" id="3.6.4.-" evidence="13"/>
<comment type="function">
    <text evidence="13">Couples transcription and DNA repair by recognizing RNA polymerase (RNAP) stalled at DNA lesions. Mediates ATP-dependent release of RNAP and its truncated transcript from the DNA, and recruitment of nucleotide excision repair machinery to the damaged site.</text>
</comment>
<dbReference type="FunFam" id="3.40.50.300:FF:000546">
    <property type="entry name" value="Transcription-repair-coupling factor"/>
    <property type="match status" value="1"/>
</dbReference>
<evidence type="ECO:0000256" key="9">
    <source>
        <dbReference type="ARBA" id="ARBA00023204"/>
    </source>
</evidence>